<evidence type="ECO:0000256" key="1">
    <source>
        <dbReference type="ARBA" id="ARBA00001954"/>
    </source>
</evidence>
<accession>A0A382WPC5</accession>
<dbReference type="Pfam" id="PF02668">
    <property type="entry name" value="TauD"/>
    <property type="match status" value="1"/>
</dbReference>
<dbReference type="InterPro" id="IPR003819">
    <property type="entry name" value="TauD/TfdA-like"/>
</dbReference>
<name>A0A382WPC5_9ZZZZ</name>
<protein>
    <recommendedName>
        <fullName evidence="4">trimethyllysine dioxygenase</fullName>
        <ecNumber evidence="4">1.14.11.8</ecNumber>
    </recommendedName>
    <alternativeName>
        <fullName evidence="10">Epsilon-trimethyllysine 2-oxoglutarate dioxygenase</fullName>
    </alternativeName>
    <alternativeName>
        <fullName evidence="9">TML hydroxylase</fullName>
    </alternativeName>
    <alternativeName>
        <fullName evidence="11">TML-alpha-ketoglutarate dioxygenase</fullName>
    </alternativeName>
</protein>
<feature type="non-terminal residue" evidence="16">
    <location>
        <position position="1"/>
    </location>
</feature>
<keyword evidence="6" id="KW-0223">Dioxygenase</keyword>
<evidence type="ECO:0000256" key="6">
    <source>
        <dbReference type="ARBA" id="ARBA00022964"/>
    </source>
</evidence>
<comment type="cofactor">
    <cofactor evidence="1">
        <name>Fe(2+)</name>
        <dbReference type="ChEBI" id="CHEBI:29033"/>
    </cofactor>
</comment>
<evidence type="ECO:0000256" key="8">
    <source>
        <dbReference type="ARBA" id="ARBA00023004"/>
    </source>
</evidence>
<dbReference type="PANTHER" id="PTHR10696">
    <property type="entry name" value="GAMMA-BUTYROBETAINE HYDROXYLASE-RELATED"/>
    <property type="match status" value="1"/>
</dbReference>
<evidence type="ECO:0000259" key="15">
    <source>
        <dbReference type="Pfam" id="PF06155"/>
    </source>
</evidence>
<dbReference type="InterPro" id="IPR010376">
    <property type="entry name" value="GBBH-like_N"/>
</dbReference>
<dbReference type="GO" id="GO:0005739">
    <property type="term" value="C:mitochondrion"/>
    <property type="evidence" value="ECO:0007669"/>
    <property type="project" value="TreeGrafter"/>
</dbReference>
<evidence type="ECO:0000256" key="10">
    <source>
        <dbReference type="ARBA" id="ARBA00031778"/>
    </source>
</evidence>
<dbReference type="AlphaFoldDB" id="A0A382WPC5"/>
<keyword evidence="5" id="KW-0479">Metal-binding</keyword>
<dbReference type="SUPFAM" id="SSF51197">
    <property type="entry name" value="Clavaminate synthase-like"/>
    <property type="match status" value="1"/>
</dbReference>
<evidence type="ECO:0000313" key="16">
    <source>
        <dbReference type="EMBL" id="SVD59988.1"/>
    </source>
</evidence>
<comment type="catalytic activity">
    <reaction evidence="13">
        <text>N(6),N(6),N(6)-trimethyl-L-lysine + 2-oxoglutarate + O2 = (3S)-3-hydroxy-N(6),N(6),N(6)-trimethyl-L-lysine + succinate + CO2</text>
        <dbReference type="Rhea" id="RHEA:14181"/>
        <dbReference type="ChEBI" id="CHEBI:15379"/>
        <dbReference type="ChEBI" id="CHEBI:16526"/>
        <dbReference type="ChEBI" id="CHEBI:16810"/>
        <dbReference type="ChEBI" id="CHEBI:30031"/>
        <dbReference type="ChEBI" id="CHEBI:58100"/>
        <dbReference type="ChEBI" id="CHEBI:141499"/>
        <dbReference type="EC" id="1.14.11.8"/>
    </reaction>
</comment>
<dbReference type="EC" id="1.14.11.8" evidence="4"/>
<dbReference type="GO" id="GO:0050353">
    <property type="term" value="F:trimethyllysine dioxygenase activity"/>
    <property type="evidence" value="ECO:0007669"/>
    <property type="project" value="UniProtKB-EC"/>
</dbReference>
<evidence type="ECO:0000256" key="11">
    <source>
        <dbReference type="ARBA" id="ARBA00032283"/>
    </source>
</evidence>
<keyword evidence="7" id="KW-0560">Oxidoreductase</keyword>
<organism evidence="16">
    <name type="scientific">marine metagenome</name>
    <dbReference type="NCBI Taxonomy" id="408172"/>
    <lineage>
        <taxon>unclassified sequences</taxon>
        <taxon>metagenomes</taxon>
        <taxon>ecological metagenomes</taxon>
    </lineage>
</organism>
<evidence type="ECO:0000256" key="2">
    <source>
        <dbReference type="ARBA" id="ARBA00001961"/>
    </source>
</evidence>
<evidence type="ECO:0000256" key="7">
    <source>
        <dbReference type="ARBA" id="ARBA00023002"/>
    </source>
</evidence>
<dbReference type="EMBL" id="UINC01161032">
    <property type="protein sequence ID" value="SVD59988.1"/>
    <property type="molecule type" value="Genomic_DNA"/>
</dbReference>
<evidence type="ECO:0000256" key="13">
    <source>
        <dbReference type="ARBA" id="ARBA00049334"/>
    </source>
</evidence>
<evidence type="ECO:0000259" key="14">
    <source>
        <dbReference type="Pfam" id="PF02668"/>
    </source>
</evidence>
<gene>
    <name evidence="16" type="ORF">METZ01_LOCUS412842</name>
</gene>
<dbReference type="Gene3D" id="3.30.2020.30">
    <property type="match status" value="1"/>
</dbReference>
<dbReference type="GO" id="GO:0046872">
    <property type="term" value="F:metal ion binding"/>
    <property type="evidence" value="ECO:0007669"/>
    <property type="project" value="UniProtKB-KW"/>
</dbReference>
<evidence type="ECO:0000256" key="4">
    <source>
        <dbReference type="ARBA" id="ARBA00012267"/>
    </source>
</evidence>
<evidence type="ECO:0000256" key="12">
    <source>
        <dbReference type="ARBA" id="ARBA00046008"/>
    </source>
</evidence>
<comment type="cofactor">
    <cofactor evidence="2">
        <name>L-ascorbate</name>
        <dbReference type="ChEBI" id="CHEBI:38290"/>
    </cofactor>
</comment>
<dbReference type="InterPro" id="IPR042098">
    <property type="entry name" value="TauD-like_sf"/>
</dbReference>
<dbReference type="Gene3D" id="3.60.130.10">
    <property type="entry name" value="Clavaminate synthase-like"/>
    <property type="match status" value="1"/>
</dbReference>
<dbReference type="Pfam" id="PF06155">
    <property type="entry name" value="GBBH-like_N"/>
    <property type="match status" value="1"/>
</dbReference>
<dbReference type="InterPro" id="IPR038492">
    <property type="entry name" value="GBBH-like_N_sf"/>
</dbReference>
<feature type="domain" description="Gamma-butyrobetaine hydroxylase-like N-terminal" evidence="15">
    <location>
        <begin position="19"/>
        <end position="97"/>
    </location>
</feature>
<evidence type="ECO:0000256" key="3">
    <source>
        <dbReference type="ARBA" id="ARBA00008654"/>
    </source>
</evidence>
<comment type="similarity">
    <text evidence="3">Belongs to the gamma-BBH/TMLD family.</text>
</comment>
<dbReference type="PANTHER" id="PTHR10696:SF51">
    <property type="entry name" value="TRIMETHYLLYSINE DIOXYGENASE, MITOCHONDRIAL"/>
    <property type="match status" value="1"/>
</dbReference>
<reference evidence="16" key="1">
    <citation type="submission" date="2018-05" db="EMBL/GenBank/DDBJ databases">
        <authorList>
            <person name="Lanie J.A."/>
            <person name="Ng W.-L."/>
            <person name="Kazmierczak K.M."/>
            <person name="Andrzejewski T.M."/>
            <person name="Davidsen T.M."/>
            <person name="Wayne K.J."/>
            <person name="Tettelin H."/>
            <person name="Glass J.I."/>
            <person name="Rusch D."/>
            <person name="Podicherti R."/>
            <person name="Tsui H.-C.T."/>
            <person name="Winkler M.E."/>
        </authorList>
    </citation>
    <scope>NUCLEOTIDE SEQUENCE</scope>
</reference>
<dbReference type="GO" id="GO:0045329">
    <property type="term" value="P:carnitine biosynthetic process"/>
    <property type="evidence" value="ECO:0007669"/>
    <property type="project" value="TreeGrafter"/>
</dbReference>
<comment type="function">
    <text evidence="12">Converts trimethyllysine (TML) into hydroxytrimethyllysine (HTML).</text>
</comment>
<evidence type="ECO:0000256" key="9">
    <source>
        <dbReference type="ARBA" id="ARBA00030363"/>
    </source>
</evidence>
<sequence>CRLIVFVIAEVEIEKLEVDDDLRVHWQSGEISHFSFIWLRDNARDEASFDARSHQRRVFTAGLDPEIRPESTRLDAEGVRIKWPDMDSEVAYSAGFLHQYRGDQFASPADLQTWAAGFQAPRIDFGALGKSDNMLLESIRRYGVSVIAECPRDSSSVEVIAAELGYVRQTIFGGVWSLEADAAMDDSAYSTEALRPHTDGTFSFDPPGVQILLCLEKEGEGAESILVDGFHVAEQVRSDKLEVFDDLCRIPITGIYRGDGEFLRAEHPVFRVCDRQ</sequence>
<proteinExistence type="inferred from homology"/>
<dbReference type="InterPro" id="IPR050411">
    <property type="entry name" value="AlphaKG_dependent_hydroxylases"/>
</dbReference>
<keyword evidence="8" id="KW-0408">Iron</keyword>
<feature type="domain" description="TauD/TfdA-like" evidence="14">
    <location>
        <begin position="118"/>
        <end position="272"/>
    </location>
</feature>
<feature type="non-terminal residue" evidence="16">
    <location>
        <position position="276"/>
    </location>
</feature>
<evidence type="ECO:0000256" key="5">
    <source>
        <dbReference type="ARBA" id="ARBA00022723"/>
    </source>
</evidence>